<dbReference type="Proteomes" id="UP000798662">
    <property type="component" value="Chromosome 3"/>
</dbReference>
<accession>A0ACC3CGV5</accession>
<reference evidence="1" key="1">
    <citation type="submission" date="2019-11" db="EMBL/GenBank/DDBJ databases">
        <title>Nori genome reveals adaptations in red seaweeds to the harsh intertidal environment.</title>
        <authorList>
            <person name="Wang D."/>
            <person name="Mao Y."/>
        </authorList>
    </citation>
    <scope>NUCLEOTIDE SEQUENCE</scope>
    <source>
        <tissue evidence="1">Gametophyte</tissue>
    </source>
</reference>
<gene>
    <name evidence="1" type="ORF">I4F81_011812</name>
</gene>
<protein>
    <submittedName>
        <fullName evidence="1">Uncharacterized protein</fullName>
    </submittedName>
</protein>
<evidence type="ECO:0000313" key="2">
    <source>
        <dbReference type="Proteomes" id="UP000798662"/>
    </source>
</evidence>
<evidence type="ECO:0000313" key="1">
    <source>
        <dbReference type="EMBL" id="KAK1869335.1"/>
    </source>
</evidence>
<keyword evidence="2" id="KW-1185">Reference proteome</keyword>
<dbReference type="EMBL" id="CM020620">
    <property type="protein sequence ID" value="KAK1869335.1"/>
    <property type="molecule type" value="Genomic_DNA"/>
</dbReference>
<name>A0ACC3CGV5_PYRYE</name>
<proteinExistence type="predicted"/>
<comment type="caution">
    <text evidence="1">The sequence shown here is derived from an EMBL/GenBank/DDBJ whole genome shotgun (WGS) entry which is preliminary data.</text>
</comment>
<sequence>MATAAFLGLVSLPLRPRGRAGGGCRSGRRPPAAPPSSSPAPAVVIVTAATGGDDKNRALPAAKGFGAPTPGGAGRRGRGGGGADARRADASAAGASVGAAGGGDGTLGFVGADTMGIVFTCGVCDTRISKSISRTSYERGVVLIQCPGCEKRHVIADNLGHFSQLTGGKKNVEEMVGEEVTRVSTDVYKASLRVLTIG</sequence>
<organism evidence="1 2">
    <name type="scientific">Pyropia yezoensis</name>
    <name type="common">Susabi-nori</name>
    <name type="synonym">Porphyra yezoensis</name>
    <dbReference type="NCBI Taxonomy" id="2788"/>
    <lineage>
        <taxon>Eukaryota</taxon>
        <taxon>Rhodophyta</taxon>
        <taxon>Bangiophyceae</taxon>
        <taxon>Bangiales</taxon>
        <taxon>Bangiaceae</taxon>
        <taxon>Pyropia</taxon>
    </lineage>
</organism>